<dbReference type="PRINTS" id="PR00367">
    <property type="entry name" value="ETHRSPELEMNT"/>
</dbReference>
<dbReference type="PROSITE" id="PS51032">
    <property type="entry name" value="AP2_ERF"/>
    <property type="match status" value="1"/>
</dbReference>
<keyword evidence="3" id="KW-0238">DNA-binding</keyword>
<dbReference type="SMR" id="A0A251PC35"/>
<dbReference type="eggNOG" id="ENOG502S2BD">
    <property type="taxonomic scope" value="Eukaryota"/>
</dbReference>
<evidence type="ECO:0000256" key="2">
    <source>
        <dbReference type="ARBA" id="ARBA00023015"/>
    </source>
</evidence>
<proteinExistence type="predicted"/>
<dbReference type="InterPro" id="IPR050913">
    <property type="entry name" value="AP2/ERF_ERF"/>
</dbReference>
<keyword evidence="8" id="KW-1185">Reference proteome</keyword>
<dbReference type="SUPFAM" id="SSF54171">
    <property type="entry name" value="DNA-binding domain"/>
    <property type="match status" value="1"/>
</dbReference>
<comment type="subcellular location">
    <subcellularLocation>
        <location evidence="1">Nucleus</location>
    </subcellularLocation>
</comment>
<dbReference type="Proteomes" id="UP000006882">
    <property type="component" value="Chromosome G5"/>
</dbReference>
<dbReference type="AlphaFoldDB" id="A0A251PC35"/>
<dbReference type="OrthoDB" id="1276482at2759"/>
<protein>
    <recommendedName>
        <fullName evidence="6">AP2/ERF domain-containing protein</fullName>
    </recommendedName>
</protein>
<dbReference type="InterPro" id="IPR016177">
    <property type="entry name" value="DNA-bd_dom_sf"/>
</dbReference>
<evidence type="ECO:0000256" key="3">
    <source>
        <dbReference type="ARBA" id="ARBA00023125"/>
    </source>
</evidence>
<evidence type="ECO:0000259" key="6">
    <source>
        <dbReference type="PROSITE" id="PS51032"/>
    </source>
</evidence>
<dbReference type="PANTHER" id="PTHR31194:SF187">
    <property type="entry name" value="ETHYLENE-RESPONSIVE TRANSCRIPTION FACTOR ERF118-LIKE"/>
    <property type="match status" value="1"/>
</dbReference>
<evidence type="ECO:0000256" key="4">
    <source>
        <dbReference type="ARBA" id="ARBA00023163"/>
    </source>
</evidence>
<dbReference type="STRING" id="3760.A0A251PC35"/>
<dbReference type="Gene3D" id="3.30.730.10">
    <property type="entry name" value="AP2/ERF domain"/>
    <property type="match status" value="1"/>
</dbReference>
<dbReference type="SMART" id="SM00380">
    <property type="entry name" value="AP2"/>
    <property type="match status" value="1"/>
</dbReference>
<dbReference type="EMBL" id="CM007655">
    <property type="protein sequence ID" value="ONI09137.1"/>
    <property type="molecule type" value="Genomic_DNA"/>
</dbReference>
<evidence type="ECO:0000256" key="5">
    <source>
        <dbReference type="ARBA" id="ARBA00023242"/>
    </source>
</evidence>
<keyword evidence="4" id="KW-0804">Transcription</keyword>
<dbReference type="InterPro" id="IPR001471">
    <property type="entry name" value="AP2/ERF_dom"/>
</dbReference>
<keyword evidence="2" id="KW-0805">Transcription regulation</keyword>
<dbReference type="Gramene" id="ONI09137">
    <property type="protein sequence ID" value="ONI09137"/>
    <property type="gene ID" value="PRUPE_5G220700"/>
</dbReference>
<keyword evidence="5" id="KW-0539">Nucleus</keyword>
<feature type="domain" description="AP2/ERF" evidence="6">
    <location>
        <begin position="187"/>
        <end position="251"/>
    </location>
</feature>
<dbReference type="GO" id="GO:0005634">
    <property type="term" value="C:nucleus"/>
    <property type="evidence" value="ECO:0000318"/>
    <property type="project" value="GO_Central"/>
</dbReference>
<dbReference type="Pfam" id="PF00847">
    <property type="entry name" value="AP2"/>
    <property type="match status" value="1"/>
</dbReference>
<dbReference type="GO" id="GO:0003700">
    <property type="term" value="F:DNA-binding transcription factor activity"/>
    <property type="evidence" value="ECO:0000318"/>
    <property type="project" value="GO_Central"/>
</dbReference>
<evidence type="ECO:0000313" key="8">
    <source>
        <dbReference type="Proteomes" id="UP000006882"/>
    </source>
</evidence>
<dbReference type="PANTHER" id="PTHR31194">
    <property type="entry name" value="SHN SHINE , DNA BINDING / TRANSCRIPTION FACTOR"/>
    <property type="match status" value="1"/>
</dbReference>
<dbReference type="InterPro" id="IPR036955">
    <property type="entry name" value="AP2/ERF_dom_sf"/>
</dbReference>
<evidence type="ECO:0000256" key="1">
    <source>
        <dbReference type="ARBA" id="ARBA00004123"/>
    </source>
</evidence>
<gene>
    <name evidence="7" type="ORF">PRUPE_5G220700</name>
</gene>
<organism evidence="7 8">
    <name type="scientific">Prunus persica</name>
    <name type="common">Peach</name>
    <name type="synonym">Amygdalus persica</name>
    <dbReference type="NCBI Taxonomy" id="3760"/>
    <lineage>
        <taxon>Eukaryota</taxon>
        <taxon>Viridiplantae</taxon>
        <taxon>Streptophyta</taxon>
        <taxon>Embryophyta</taxon>
        <taxon>Tracheophyta</taxon>
        <taxon>Spermatophyta</taxon>
        <taxon>Magnoliopsida</taxon>
        <taxon>eudicotyledons</taxon>
        <taxon>Gunneridae</taxon>
        <taxon>Pentapetalae</taxon>
        <taxon>rosids</taxon>
        <taxon>fabids</taxon>
        <taxon>Rosales</taxon>
        <taxon>Rosaceae</taxon>
        <taxon>Amygdaloideae</taxon>
        <taxon>Amygdaleae</taxon>
        <taxon>Prunus</taxon>
    </lineage>
</organism>
<accession>A0A251PC35</accession>
<dbReference type="GO" id="GO:0000976">
    <property type="term" value="F:transcription cis-regulatory region binding"/>
    <property type="evidence" value="ECO:0000318"/>
    <property type="project" value="GO_Central"/>
</dbReference>
<evidence type="ECO:0000313" key="7">
    <source>
        <dbReference type="EMBL" id="ONI09137.1"/>
    </source>
</evidence>
<reference evidence="7 8" key="1">
    <citation type="journal article" date="2013" name="Nat. Genet.">
        <title>The high-quality draft genome of peach (Prunus persica) identifies unique patterns of genetic diversity, domestication and genome evolution.</title>
        <authorList>
            <consortium name="International Peach Genome Initiative"/>
            <person name="Verde I."/>
            <person name="Abbott A.G."/>
            <person name="Scalabrin S."/>
            <person name="Jung S."/>
            <person name="Shu S."/>
            <person name="Marroni F."/>
            <person name="Zhebentyayeva T."/>
            <person name="Dettori M.T."/>
            <person name="Grimwood J."/>
            <person name="Cattonaro F."/>
            <person name="Zuccolo A."/>
            <person name="Rossini L."/>
            <person name="Jenkins J."/>
            <person name="Vendramin E."/>
            <person name="Meisel L.A."/>
            <person name="Decroocq V."/>
            <person name="Sosinski B."/>
            <person name="Prochnik S."/>
            <person name="Mitros T."/>
            <person name="Policriti A."/>
            <person name="Cipriani G."/>
            <person name="Dondini L."/>
            <person name="Ficklin S."/>
            <person name="Goodstein D.M."/>
            <person name="Xuan P."/>
            <person name="Del Fabbro C."/>
            <person name="Aramini V."/>
            <person name="Copetti D."/>
            <person name="Gonzalez S."/>
            <person name="Horner D.S."/>
            <person name="Falchi R."/>
            <person name="Lucas S."/>
            <person name="Mica E."/>
            <person name="Maldonado J."/>
            <person name="Lazzari B."/>
            <person name="Bielenberg D."/>
            <person name="Pirona R."/>
            <person name="Miculan M."/>
            <person name="Barakat A."/>
            <person name="Testolin R."/>
            <person name="Stella A."/>
            <person name="Tartarini S."/>
            <person name="Tonutti P."/>
            <person name="Arus P."/>
            <person name="Orellana A."/>
            <person name="Wells C."/>
            <person name="Main D."/>
            <person name="Vizzotto G."/>
            <person name="Silva H."/>
            <person name="Salamini F."/>
            <person name="Schmutz J."/>
            <person name="Morgante M."/>
            <person name="Rokhsar D.S."/>
        </authorList>
    </citation>
    <scope>NUCLEOTIDE SEQUENCE [LARGE SCALE GENOMIC DNA]</scope>
    <source>
        <strain evidence="8">cv. Nemared</strain>
    </source>
</reference>
<sequence length="436" mass="49387">MSSRFHLLTGAQKKLWTSYHCLSCTLVLLSTFCMQYWSHGHTLKQSSPLFSMPLRSKSFPFALPLGFRSFDLKKMPGFKTLVLNQHVKLNKLKTKQPNKEENTSSVKRIRIIYNDPDATDSSSDDEEYDGKEDRLLHDKRFVSEILVVDTKYESSADVLSHCKTNRGKIGVSMNFYDSKKTKRSSSMYKGVRRRKWGRYAAEIRDPIQRRRKWLGTFATAEEAAAVYQKKKLEFDSIQSLGKTQRDYQNLQLSDKDKGAFESFQLTERTKHEFQGIPLSEESQDSSGDAAIETFSAEEAERVFCHPSPSSVLEISGTASLGIGLKQAKEESSVEVFGGEGSVQPCFEEELSILKFPVQPMLPLDIKQLDLGCGENYVFSSLDQFFDGMSDIVDYPAFNDGNGEVICLPALDSDFGQQDFAWIDQKPEHGMPMKFCS</sequence>
<name>A0A251PC35_PRUPE</name>